<evidence type="ECO:0000256" key="3">
    <source>
        <dbReference type="ARBA" id="ARBA00022692"/>
    </source>
</evidence>
<feature type="domain" description="MotA/TolQ/ExbB proton channel" evidence="8">
    <location>
        <begin position="138"/>
        <end position="251"/>
    </location>
</feature>
<evidence type="ECO:0000256" key="1">
    <source>
        <dbReference type="ARBA" id="ARBA00004651"/>
    </source>
</evidence>
<proteinExistence type="inferred from homology"/>
<feature type="transmembrane region" description="Helical" evidence="7">
    <location>
        <begin position="179"/>
        <end position="200"/>
    </location>
</feature>
<dbReference type="Pfam" id="PF01618">
    <property type="entry name" value="MotA_ExbB"/>
    <property type="match status" value="1"/>
</dbReference>
<dbReference type="PANTHER" id="PTHR30625:SF11">
    <property type="entry name" value="MOTA_TOLQ_EXBB PROTON CHANNEL DOMAIN-CONTAINING PROTEIN"/>
    <property type="match status" value="1"/>
</dbReference>
<reference evidence="9 10" key="1">
    <citation type="submission" date="2015-10" db="EMBL/GenBank/DDBJ databases">
        <title>Metagenome-Assembled Genomes uncover a global brackish microbiome.</title>
        <authorList>
            <person name="Hugerth L.W."/>
            <person name="Larsson J."/>
            <person name="Alneberg J."/>
            <person name="Lindh M.V."/>
            <person name="Legrand C."/>
            <person name="Pinhassi J."/>
            <person name="Andersson A.F."/>
        </authorList>
    </citation>
    <scope>NUCLEOTIDE SEQUENCE [LARGE SCALE GENOMIC DNA]</scope>
    <source>
        <strain evidence="9">BACL26 MAG-121220-bin70</strain>
    </source>
</reference>
<keyword evidence="2" id="KW-1003">Cell membrane</keyword>
<dbReference type="Proteomes" id="UP000051213">
    <property type="component" value="Unassembled WGS sequence"/>
</dbReference>
<protein>
    <recommendedName>
        <fullName evidence="8">MotA/TolQ/ExbB proton channel domain-containing protein</fullName>
    </recommendedName>
</protein>
<dbReference type="GO" id="GO:0017038">
    <property type="term" value="P:protein import"/>
    <property type="evidence" value="ECO:0007669"/>
    <property type="project" value="TreeGrafter"/>
</dbReference>
<comment type="caution">
    <text evidence="9">The sequence shown here is derived from an EMBL/GenBank/DDBJ whole genome shotgun (WGS) entry which is preliminary data.</text>
</comment>
<comment type="subcellular location">
    <subcellularLocation>
        <location evidence="1">Cell membrane</location>
        <topology evidence="1">Multi-pass membrane protein</topology>
    </subcellularLocation>
    <subcellularLocation>
        <location evidence="6">Membrane</location>
        <topology evidence="6">Multi-pass membrane protein</topology>
    </subcellularLocation>
</comment>
<evidence type="ECO:0000256" key="6">
    <source>
        <dbReference type="RuleBase" id="RU004057"/>
    </source>
</evidence>
<keyword evidence="6" id="KW-0813">Transport</keyword>
<evidence type="ECO:0000313" key="9">
    <source>
        <dbReference type="EMBL" id="KRO96553.1"/>
    </source>
</evidence>
<keyword evidence="6" id="KW-0653">Protein transport</keyword>
<name>A0A0R2UAP3_9GAMM</name>
<accession>A0A0R2UAP3</accession>
<dbReference type="EMBL" id="LICA01000055">
    <property type="protein sequence ID" value="KRO96553.1"/>
    <property type="molecule type" value="Genomic_DNA"/>
</dbReference>
<evidence type="ECO:0000256" key="5">
    <source>
        <dbReference type="ARBA" id="ARBA00023136"/>
    </source>
</evidence>
<keyword evidence="3 7" id="KW-0812">Transmembrane</keyword>
<organism evidence="9 10">
    <name type="scientific">SAR92 bacterium BACL26 MAG-121220-bin70</name>
    <dbReference type="NCBI Taxonomy" id="1655626"/>
    <lineage>
        <taxon>Bacteria</taxon>
        <taxon>Pseudomonadati</taxon>
        <taxon>Pseudomonadota</taxon>
        <taxon>Gammaproteobacteria</taxon>
        <taxon>Cellvibrionales</taxon>
        <taxon>Porticoccaceae</taxon>
        <taxon>SAR92 clade</taxon>
    </lineage>
</organism>
<evidence type="ECO:0000313" key="10">
    <source>
        <dbReference type="Proteomes" id="UP000051213"/>
    </source>
</evidence>
<evidence type="ECO:0000259" key="8">
    <source>
        <dbReference type="Pfam" id="PF01618"/>
    </source>
</evidence>
<dbReference type="InterPro" id="IPR050790">
    <property type="entry name" value="ExbB/TolQ_transport"/>
</dbReference>
<feature type="transmembrane region" description="Helical" evidence="7">
    <location>
        <begin position="220"/>
        <end position="239"/>
    </location>
</feature>
<dbReference type="AlphaFoldDB" id="A0A0R2UAP3"/>
<evidence type="ECO:0000256" key="2">
    <source>
        <dbReference type="ARBA" id="ARBA00022475"/>
    </source>
</evidence>
<dbReference type="InterPro" id="IPR002898">
    <property type="entry name" value="MotA_ExbB_proton_chnl"/>
</dbReference>
<dbReference type="GO" id="GO:0005886">
    <property type="term" value="C:plasma membrane"/>
    <property type="evidence" value="ECO:0007669"/>
    <property type="project" value="UniProtKB-SubCell"/>
</dbReference>
<keyword evidence="4 7" id="KW-1133">Transmembrane helix</keyword>
<gene>
    <name evidence="9" type="ORF">ABS24_09255</name>
</gene>
<comment type="similarity">
    <text evidence="6">Belongs to the exbB/tolQ family.</text>
</comment>
<keyword evidence="5 7" id="KW-0472">Membrane</keyword>
<feature type="transmembrane region" description="Helical" evidence="7">
    <location>
        <begin position="12"/>
        <end position="34"/>
    </location>
</feature>
<evidence type="ECO:0000256" key="7">
    <source>
        <dbReference type="SAM" id="Phobius"/>
    </source>
</evidence>
<sequence>MKSPTDRATNEMFFQLIALLLSIIIIHTIFVTVVRPNADSTIQRHAAMAAAGAEYEVPRSFFIVIKDLEQESCFILMFWSLSIMGYKTRTAIREKAMLDLPLISIAEGTRVLPDDAGQLARPLQSLPSAQGGYLLPRALQTALSRFEVTESVQFAAEAVSTVCDTENDRLDSELSMIRYITWAIPSIGFIGTVRGIGAALGQAHEAMQGNIAGVTGSLGVAFNSTFIALLISMVVMFFMHQLQLMQERLVLDSQSYCENNLLRFLKAK</sequence>
<evidence type="ECO:0000256" key="4">
    <source>
        <dbReference type="ARBA" id="ARBA00022989"/>
    </source>
</evidence>
<dbReference type="PANTHER" id="PTHR30625">
    <property type="entry name" value="PROTEIN TOLQ"/>
    <property type="match status" value="1"/>
</dbReference>